<evidence type="ECO:0000256" key="6">
    <source>
        <dbReference type="ARBA" id="ARBA00023136"/>
    </source>
</evidence>
<feature type="transmembrane region" description="Helical" evidence="7">
    <location>
        <begin position="46"/>
        <end position="73"/>
    </location>
</feature>
<evidence type="ECO:0000256" key="2">
    <source>
        <dbReference type="ARBA" id="ARBA00009784"/>
    </source>
</evidence>
<proteinExistence type="inferred from homology"/>
<dbReference type="InterPro" id="IPR002771">
    <property type="entry name" value="Multi_antbiot-R_MarC"/>
</dbReference>
<dbReference type="GO" id="GO:0005886">
    <property type="term" value="C:plasma membrane"/>
    <property type="evidence" value="ECO:0007669"/>
    <property type="project" value="UniProtKB-SubCell"/>
</dbReference>
<keyword evidence="5 7" id="KW-1133">Transmembrane helix</keyword>
<comment type="caution">
    <text evidence="8">The sequence shown here is derived from an EMBL/GenBank/DDBJ whole genome shotgun (WGS) entry which is preliminary data.</text>
</comment>
<dbReference type="PANTHER" id="PTHR33508">
    <property type="entry name" value="UPF0056 MEMBRANE PROTEIN YHCE"/>
    <property type="match status" value="1"/>
</dbReference>
<reference evidence="8" key="1">
    <citation type="journal article" date="2020" name="mSystems">
        <title>Genome- and Community-Level Interaction Insights into Carbon Utilization and Element Cycling Functions of Hydrothermarchaeota in Hydrothermal Sediment.</title>
        <authorList>
            <person name="Zhou Z."/>
            <person name="Liu Y."/>
            <person name="Xu W."/>
            <person name="Pan J."/>
            <person name="Luo Z.H."/>
            <person name="Li M."/>
        </authorList>
    </citation>
    <scope>NUCLEOTIDE SEQUENCE [LARGE SCALE GENOMIC DNA]</scope>
    <source>
        <strain evidence="8">SpSt-906</strain>
    </source>
</reference>
<feature type="transmembrane region" description="Helical" evidence="7">
    <location>
        <begin position="79"/>
        <end position="97"/>
    </location>
</feature>
<evidence type="ECO:0000313" key="8">
    <source>
        <dbReference type="EMBL" id="HGE99500.1"/>
    </source>
</evidence>
<keyword evidence="3" id="KW-1003">Cell membrane</keyword>
<dbReference type="NCBIfam" id="TIGR00427">
    <property type="entry name" value="NAAT family transporter"/>
    <property type="match status" value="1"/>
</dbReference>
<protein>
    <recommendedName>
        <fullName evidence="7">UPF0056 membrane protein</fullName>
    </recommendedName>
</protein>
<feature type="transmembrane region" description="Helical" evidence="7">
    <location>
        <begin position="179"/>
        <end position="201"/>
    </location>
</feature>
<evidence type="ECO:0000256" key="4">
    <source>
        <dbReference type="ARBA" id="ARBA00022692"/>
    </source>
</evidence>
<sequence>MFKIKLMLRNCLLAFIPMFAAVNALGILPVFISLTENLSPKRRKGVIYQSFFTSLSVALIFLLLGKVIFHLFGITISDFMVAGGILLLVISLSEIIAPETKVKVSPETLGAVPLGMPLIVGPAVLTTSLIIVDAYGLFPTLISLITNIALSALAFHFSTFLVKIIGLTGTKIISKVSNLLLAAIAVMLIRKGIISIITNLFPP</sequence>
<name>A0A7C3Z267_UNCW3</name>
<dbReference type="AlphaFoldDB" id="A0A7C3Z267"/>
<dbReference type="EMBL" id="DTMQ01000037">
    <property type="protein sequence ID" value="HGE99500.1"/>
    <property type="molecule type" value="Genomic_DNA"/>
</dbReference>
<comment type="similarity">
    <text evidence="2 7">Belongs to the UPF0056 (MarC) family.</text>
</comment>
<organism evidence="8">
    <name type="scientific">candidate division WOR-3 bacterium</name>
    <dbReference type="NCBI Taxonomy" id="2052148"/>
    <lineage>
        <taxon>Bacteria</taxon>
        <taxon>Bacteria division WOR-3</taxon>
    </lineage>
</organism>
<feature type="transmembrane region" description="Helical" evidence="7">
    <location>
        <begin position="109"/>
        <end position="132"/>
    </location>
</feature>
<accession>A0A7C3Z267</accession>
<keyword evidence="6 7" id="KW-0472">Membrane</keyword>
<feature type="transmembrane region" description="Helical" evidence="7">
    <location>
        <begin position="12"/>
        <end position="34"/>
    </location>
</feature>
<keyword evidence="4 7" id="KW-0812">Transmembrane</keyword>
<comment type="subcellular location">
    <subcellularLocation>
        <location evidence="1 7">Cell membrane</location>
        <topology evidence="1 7">Multi-pass membrane protein</topology>
    </subcellularLocation>
</comment>
<dbReference type="PANTHER" id="PTHR33508:SF1">
    <property type="entry name" value="UPF0056 MEMBRANE PROTEIN YHCE"/>
    <property type="match status" value="1"/>
</dbReference>
<evidence type="ECO:0000256" key="3">
    <source>
        <dbReference type="ARBA" id="ARBA00022475"/>
    </source>
</evidence>
<evidence type="ECO:0000256" key="7">
    <source>
        <dbReference type="RuleBase" id="RU362048"/>
    </source>
</evidence>
<evidence type="ECO:0000256" key="1">
    <source>
        <dbReference type="ARBA" id="ARBA00004651"/>
    </source>
</evidence>
<evidence type="ECO:0000256" key="5">
    <source>
        <dbReference type="ARBA" id="ARBA00022989"/>
    </source>
</evidence>
<dbReference type="Pfam" id="PF01914">
    <property type="entry name" value="MarC"/>
    <property type="match status" value="1"/>
</dbReference>
<gene>
    <name evidence="8" type="ORF">ENX07_05460</name>
</gene>
<feature type="transmembrane region" description="Helical" evidence="7">
    <location>
        <begin position="144"/>
        <end position="167"/>
    </location>
</feature>